<dbReference type="PANTHER" id="PTHR12801">
    <property type="entry name" value="RNA EXONUCLEASE REXO1 / RECO3 FAMILY MEMBER-RELATED"/>
    <property type="match status" value="1"/>
</dbReference>
<keyword evidence="7" id="KW-0269">Exonuclease</keyword>
<name>A0A7H9B8W9_ZYGMR</name>
<evidence type="ECO:0000256" key="1">
    <source>
        <dbReference type="ARBA" id="ARBA00004123"/>
    </source>
</evidence>
<evidence type="ECO:0000313" key="12">
    <source>
        <dbReference type="EMBL" id="QLG74973.1"/>
    </source>
</evidence>
<dbReference type="PANTHER" id="PTHR12801:SF45">
    <property type="entry name" value="RNA EXONUCLEASE 4"/>
    <property type="match status" value="1"/>
</dbReference>
<evidence type="ECO:0000259" key="11">
    <source>
        <dbReference type="SMART" id="SM00479"/>
    </source>
</evidence>
<feature type="domain" description="Exonuclease" evidence="11">
    <location>
        <begin position="114"/>
        <end position="276"/>
    </location>
</feature>
<dbReference type="GeneID" id="59238776"/>
<dbReference type="SUPFAM" id="SSF53098">
    <property type="entry name" value="Ribonuclease H-like"/>
    <property type="match status" value="1"/>
</dbReference>
<evidence type="ECO:0000313" key="13">
    <source>
        <dbReference type="Proteomes" id="UP000509704"/>
    </source>
</evidence>
<dbReference type="KEGG" id="zmk:HG535_0H03000"/>
<dbReference type="RefSeq" id="XP_037146698.1">
    <property type="nucleotide sequence ID" value="XM_037290803.1"/>
</dbReference>
<dbReference type="GO" id="GO:0006364">
    <property type="term" value="P:rRNA processing"/>
    <property type="evidence" value="ECO:0007669"/>
    <property type="project" value="UniProtKB-KW"/>
</dbReference>
<gene>
    <name evidence="12" type="ORF">HG535_0H03000</name>
</gene>
<dbReference type="GO" id="GO:0000027">
    <property type="term" value="P:ribosomal large subunit assembly"/>
    <property type="evidence" value="ECO:0007669"/>
    <property type="project" value="TreeGrafter"/>
</dbReference>
<dbReference type="GO" id="GO:0003676">
    <property type="term" value="F:nucleic acid binding"/>
    <property type="evidence" value="ECO:0007669"/>
    <property type="project" value="InterPro"/>
</dbReference>
<dbReference type="AlphaFoldDB" id="A0A7H9B8W9"/>
<proteinExistence type="inferred from homology"/>
<keyword evidence="8" id="KW-0539">Nucleus</keyword>
<dbReference type="GO" id="GO:0005634">
    <property type="term" value="C:nucleus"/>
    <property type="evidence" value="ECO:0007669"/>
    <property type="project" value="UniProtKB-SubCell"/>
</dbReference>
<protein>
    <recommendedName>
        <fullName evidence="3">RNA exonuclease 4</fullName>
    </recommendedName>
</protein>
<comment type="function">
    <text evidence="9">Exoribonuclease involved in ribosome biosynthesis. Involved in the processing of ITS1, the internal transcribed spacer localized between the 18S and 5.8S rRNAs.</text>
</comment>
<organism evidence="12 13">
    <name type="scientific">Zygotorulaspora mrakii</name>
    <name type="common">Zygosaccharomyces mrakii</name>
    <dbReference type="NCBI Taxonomy" id="42260"/>
    <lineage>
        <taxon>Eukaryota</taxon>
        <taxon>Fungi</taxon>
        <taxon>Dikarya</taxon>
        <taxon>Ascomycota</taxon>
        <taxon>Saccharomycotina</taxon>
        <taxon>Saccharomycetes</taxon>
        <taxon>Saccharomycetales</taxon>
        <taxon>Saccharomycetaceae</taxon>
        <taxon>Zygotorulaspora</taxon>
    </lineage>
</organism>
<dbReference type="InterPro" id="IPR037431">
    <property type="entry name" value="REX4_DEDDh_dom"/>
</dbReference>
<dbReference type="Pfam" id="PF00929">
    <property type="entry name" value="RNase_T"/>
    <property type="match status" value="1"/>
</dbReference>
<dbReference type="Gene3D" id="3.30.420.10">
    <property type="entry name" value="Ribonuclease H-like superfamily/Ribonuclease H"/>
    <property type="match status" value="1"/>
</dbReference>
<dbReference type="InterPro" id="IPR012337">
    <property type="entry name" value="RNaseH-like_sf"/>
</dbReference>
<dbReference type="EMBL" id="CP058611">
    <property type="protein sequence ID" value="QLG74973.1"/>
    <property type="molecule type" value="Genomic_DNA"/>
</dbReference>
<evidence type="ECO:0000256" key="5">
    <source>
        <dbReference type="ARBA" id="ARBA00022722"/>
    </source>
</evidence>
<dbReference type="SMART" id="SM00479">
    <property type="entry name" value="EXOIII"/>
    <property type="match status" value="1"/>
</dbReference>
<dbReference type="CDD" id="cd06144">
    <property type="entry name" value="REX4_like"/>
    <property type="match status" value="1"/>
</dbReference>
<evidence type="ECO:0000256" key="7">
    <source>
        <dbReference type="ARBA" id="ARBA00022839"/>
    </source>
</evidence>
<keyword evidence="6" id="KW-0378">Hydrolase</keyword>
<dbReference type="GO" id="GO:0008408">
    <property type="term" value="F:3'-5' exonuclease activity"/>
    <property type="evidence" value="ECO:0007669"/>
    <property type="project" value="InterPro"/>
</dbReference>
<dbReference type="Proteomes" id="UP000509704">
    <property type="component" value="Chromosome 8"/>
</dbReference>
<dbReference type="InterPro" id="IPR036397">
    <property type="entry name" value="RNaseH_sf"/>
</dbReference>
<dbReference type="OrthoDB" id="8191639at2759"/>
<evidence type="ECO:0000256" key="4">
    <source>
        <dbReference type="ARBA" id="ARBA00022552"/>
    </source>
</evidence>
<dbReference type="InterPro" id="IPR047021">
    <property type="entry name" value="REXO1/3/4-like"/>
</dbReference>
<accession>A0A7H9B8W9</accession>
<feature type="region of interest" description="Disordered" evidence="10">
    <location>
        <begin position="1"/>
        <end position="31"/>
    </location>
</feature>
<evidence type="ECO:0000256" key="3">
    <source>
        <dbReference type="ARBA" id="ARBA00016937"/>
    </source>
</evidence>
<keyword evidence="4" id="KW-0698">rRNA processing</keyword>
<comment type="similarity">
    <text evidence="2">Belongs to the REXO4 family.</text>
</comment>
<evidence type="ECO:0000256" key="6">
    <source>
        <dbReference type="ARBA" id="ARBA00022801"/>
    </source>
</evidence>
<evidence type="ECO:0000256" key="10">
    <source>
        <dbReference type="SAM" id="MobiDB-lite"/>
    </source>
</evidence>
<evidence type="ECO:0000256" key="9">
    <source>
        <dbReference type="ARBA" id="ARBA00025599"/>
    </source>
</evidence>
<evidence type="ECO:0000256" key="8">
    <source>
        <dbReference type="ARBA" id="ARBA00023242"/>
    </source>
</evidence>
<keyword evidence="5" id="KW-0540">Nuclease</keyword>
<comment type="subcellular location">
    <subcellularLocation>
        <location evidence="1">Nucleus</location>
    </subcellularLocation>
</comment>
<evidence type="ECO:0000256" key="2">
    <source>
        <dbReference type="ARBA" id="ARBA00010489"/>
    </source>
</evidence>
<dbReference type="FunFam" id="3.30.420.10:FF:000007">
    <property type="entry name" value="Interferon-stimulated exonuclease gene 20"/>
    <property type="match status" value="1"/>
</dbReference>
<reference evidence="12 13" key="1">
    <citation type="submission" date="2020-07" db="EMBL/GenBank/DDBJ databases">
        <title>The yeast mating-type switching endonuclease HO is a domesticated member of an unorthodox homing genetic element family.</title>
        <authorList>
            <person name="Coughlan A.Y."/>
            <person name="Lombardi L."/>
            <person name="Braun-Galleani S."/>
            <person name="Martos A.R."/>
            <person name="Galeote V."/>
            <person name="Bigey F."/>
            <person name="Dequin S."/>
            <person name="Byrne K.P."/>
            <person name="Wolfe K.H."/>
        </authorList>
    </citation>
    <scope>NUCLEOTIDE SEQUENCE [LARGE SCALE GENOMIC DNA]</scope>
    <source>
        <strain evidence="12 13">NRRL Y-6702</strain>
    </source>
</reference>
<sequence length="288" mass="32830">MVLSSNWLDLQKKQQSKRKKNEQTKDTRARKIVKQASTKKNMTQNIKVRKGSKLMDMVHFMTEEIDSAEKSKKDGKIFEFKSKTASIDSNDTGLELKSNAYSKAYIEKTKSIGKYVALDCEFVGVGPEGKESALARVSLVNYHGHIILDEFVQPQERVIDWRTWVSGIKPENMVNAITASEAQEKVASILEGKILVGHSVKHDLESLFISHPKSMIRDTAKHVPFRQEYSKGKTPSLKKLAKEILGRDFQEGQHSSVEDASVTMEIYKSRRKEFEKWTHPTNNKKSEL</sequence>
<dbReference type="InterPro" id="IPR013520">
    <property type="entry name" value="Ribonucl_H"/>
</dbReference>
<keyword evidence="13" id="KW-1185">Reference proteome</keyword>